<dbReference type="GO" id="GO:0008270">
    <property type="term" value="F:zinc ion binding"/>
    <property type="evidence" value="ECO:0007669"/>
    <property type="project" value="InterPro"/>
</dbReference>
<dbReference type="InterPro" id="IPR036977">
    <property type="entry name" value="DNA_primase_Znf_CHC2"/>
</dbReference>
<dbReference type="Pfam" id="PF13154">
    <property type="entry name" value="DUF3991"/>
    <property type="match status" value="1"/>
</dbReference>
<dbReference type="Pfam" id="PF13155">
    <property type="entry name" value="Toprim_2"/>
    <property type="match status" value="1"/>
</dbReference>
<dbReference type="STRING" id="29364.SAMN04487772_101197"/>
<dbReference type="Gene3D" id="3.40.1360.10">
    <property type="match status" value="1"/>
</dbReference>
<evidence type="ECO:0000259" key="1">
    <source>
        <dbReference type="Pfam" id="PF13154"/>
    </source>
</evidence>
<feature type="domain" description="DUF3991" evidence="1">
    <location>
        <begin position="131"/>
        <end position="204"/>
    </location>
</feature>
<protein>
    <submittedName>
        <fullName evidence="2">Toprim-like</fullName>
    </submittedName>
</protein>
<dbReference type="Proteomes" id="UP000199800">
    <property type="component" value="Unassembled WGS sequence"/>
</dbReference>
<sequence>MKGGDYIEKQSYKRFSEEQVNRANSIDIVQLAKQHGYKVIKKRNEMRIPDMGGLIIDTRRNRWYQFSASTGGGPIQFLMELENMSWKDAVETLLNEEGEVNIVFKPSNSIKEEKKDFRLPEKNDTYKHLFAYLVKTRMIHPKVVQQFVAKKLLYENKQHSCVFVGCDLEGTPRYASIRGTFTMQGKEAFKGEAAGSDKRFGFCRVGKGDTLFVCEAPIDVLSYMSIYKYRGLDSLIEQEHLLSLGCTADNALENYLQEHQKVTKIKLGLDNDKAGNEGCKAIFKKYSGQYQIQRIHMREKDMNEVLVTDMKRIAARQKELVMEKASYELEQEL</sequence>
<reference evidence="2 3" key="1">
    <citation type="submission" date="2016-10" db="EMBL/GenBank/DDBJ databases">
        <authorList>
            <person name="de Groot N.N."/>
        </authorList>
    </citation>
    <scope>NUCLEOTIDE SEQUENCE [LARGE SCALE GENOMIC DNA]</scope>
    <source>
        <strain evidence="2 3">DSM 1801</strain>
    </source>
</reference>
<proteinExistence type="predicted"/>
<name>A0A1H9Y7S8_9FIRM</name>
<dbReference type="EMBL" id="FOHN01000001">
    <property type="protein sequence ID" value="SES64864.1"/>
    <property type="molecule type" value="Genomic_DNA"/>
</dbReference>
<dbReference type="AlphaFoldDB" id="A0A1H9Y7S8"/>
<dbReference type="GO" id="GO:0006260">
    <property type="term" value="P:DNA replication"/>
    <property type="evidence" value="ECO:0007669"/>
    <property type="project" value="InterPro"/>
</dbReference>
<dbReference type="GO" id="GO:0003677">
    <property type="term" value="F:DNA binding"/>
    <property type="evidence" value="ECO:0007669"/>
    <property type="project" value="InterPro"/>
</dbReference>
<dbReference type="SUPFAM" id="SSF56731">
    <property type="entry name" value="DNA primase core"/>
    <property type="match status" value="1"/>
</dbReference>
<gene>
    <name evidence="2" type="ORF">SAMN04487772_101197</name>
</gene>
<organism evidence="2 3">
    <name type="scientific">[Clostridium] polysaccharolyticum</name>
    <dbReference type="NCBI Taxonomy" id="29364"/>
    <lineage>
        <taxon>Bacteria</taxon>
        <taxon>Bacillati</taxon>
        <taxon>Bacillota</taxon>
        <taxon>Clostridia</taxon>
        <taxon>Lachnospirales</taxon>
        <taxon>Lachnospiraceae</taxon>
    </lineage>
</organism>
<evidence type="ECO:0000313" key="3">
    <source>
        <dbReference type="Proteomes" id="UP000199800"/>
    </source>
</evidence>
<accession>A0A1H9Y7S8</accession>
<dbReference type="InterPro" id="IPR025054">
    <property type="entry name" value="DUF3991"/>
</dbReference>
<evidence type="ECO:0000313" key="2">
    <source>
        <dbReference type="EMBL" id="SES64864.1"/>
    </source>
</evidence>
<keyword evidence="3" id="KW-1185">Reference proteome</keyword>
<dbReference type="Gene3D" id="3.90.580.10">
    <property type="entry name" value="Zinc finger, CHC2-type domain"/>
    <property type="match status" value="1"/>
</dbReference>
<dbReference type="SUPFAM" id="SSF57783">
    <property type="entry name" value="Zinc beta-ribbon"/>
    <property type="match status" value="1"/>
</dbReference>